<evidence type="ECO:0000313" key="2">
    <source>
        <dbReference type="EMBL" id="QHU02453.1"/>
    </source>
</evidence>
<accession>A0A6C0JAX5</accession>
<feature type="compositionally biased region" description="Basic residues" evidence="1">
    <location>
        <begin position="136"/>
        <end position="174"/>
    </location>
</feature>
<reference evidence="2" key="1">
    <citation type="journal article" date="2020" name="Nature">
        <title>Giant virus diversity and host interactions through global metagenomics.</title>
        <authorList>
            <person name="Schulz F."/>
            <person name="Roux S."/>
            <person name="Paez-Espino D."/>
            <person name="Jungbluth S."/>
            <person name="Walsh D.A."/>
            <person name="Denef V.J."/>
            <person name="McMahon K.D."/>
            <person name="Konstantinidis K.T."/>
            <person name="Eloe-Fadrosh E.A."/>
            <person name="Kyrpides N.C."/>
            <person name="Woyke T."/>
        </authorList>
    </citation>
    <scope>NUCLEOTIDE SEQUENCE</scope>
    <source>
        <strain evidence="2">GVMAG-M-3300025880-75</strain>
    </source>
</reference>
<feature type="region of interest" description="Disordered" evidence="1">
    <location>
        <begin position="14"/>
        <end position="174"/>
    </location>
</feature>
<proteinExistence type="predicted"/>
<feature type="compositionally biased region" description="Basic and acidic residues" evidence="1">
    <location>
        <begin position="22"/>
        <end position="37"/>
    </location>
</feature>
<evidence type="ECO:0000256" key="1">
    <source>
        <dbReference type="SAM" id="MobiDB-lite"/>
    </source>
</evidence>
<name>A0A6C0JAX5_9ZZZZ</name>
<dbReference type="AlphaFoldDB" id="A0A6C0JAX5"/>
<dbReference type="EMBL" id="MN740358">
    <property type="protein sequence ID" value="QHU02453.1"/>
    <property type="molecule type" value="Genomic_DNA"/>
</dbReference>
<organism evidence="2">
    <name type="scientific">viral metagenome</name>
    <dbReference type="NCBI Taxonomy" id="1070528"/>
    <lineage>
        <taxon>unclassified sequences</taxon>
        <taxon>metagenomes</taxon>
        <taxon>organismal metagenomes</taxon>
    </lineage>
</organism>
<sequence>MRIYYNCPVKMPTRSQRVKMPRKSERQQAYNKEERKILGLGGANPNDPYYGAMAVPPEYKEAQRQAVQAYQTRQPPPSFSEHMPPVAYHPSETPIDQLYPQGYSMSTNSTPTRRENMRMNGPIGGPLSPLPGEGGKKRRKTMKRKAMKGKTMKRKAMKRKTMKRKTRRKINKKK</sequence>
<protein>
    <submittedName>
        <fullName evidence="2">Uncharacterized protein</fullName>
    </submittedName>
</protein>